<dbReference type="InterPro" id="IPR010499">
    <property type="entry name" value="AraC_E-bd"/>
</dbReference>
<gene>
    <name evidence="2" type="ORF">A5888_000032</name>
    <name evidence="3" type="ORF">A5888_004280</name>
</gene>
<reference evidence="3" key="3">
    <citation type="submission" date="2024-03" db="EMBL/GenBank/DDBJ databases">
        <title>The Genome Sequence of Enterococcus sp. DIV0242b.</title>
        <authorList>
            <consortium name="The Broad Institute Genomics Platform"/>
            <consortium name="The Broad Institute Microbial Omics Core"/>
            <consortium name="The Broad Institute Genomic Center for Infectious Diseases"/>
            <person name="Earl A."/>
            <person name="Manson A."/>
            <person name="Gilmore M."/>
            <person name="Schwartman J."/>
            <person name="Shea T."/>
            <person name="Abouelleil A."/>
            <person name="Cao P."/>
            <person name="Chapman S."/>
            <person name="Cusick C."/>
            <person name="Young S."/>
            <person name="Neafsey D."/>
            <person name="Nusbaum C."/>
            <person name="Birren B."/>
        </authorList>
    </citation>
    <scope>NUCLEOTIDE SEQUENCE</scope>
    <source>
        <strain evidence="3">9E7_DIV0242</strain>
    </source>
</reference>
<reference evidence="2" key="1">
    <citation type="submission" date="2017-05" db="EMBL/GenBank/DDBJ databases">
        <title>The Genome Sequence of Enterococcus sp. 9E7_DIV0242.</title>
        <authorList>
            <consortium name="The Broad Institute Genomics Platform"/>
            <consortium name="The Broad Institute Genomic Center for Infectious Diseases"/>
            <person name="Earl A."/>
            <person name="Manson A."/>
            <person name="Schwartman J."/>
            <person name="Gilmore M."/>
            <person name="Abouelleil A."/>
            <person name="Cao P."/>
            <person name="Chapman S."/>
            <person name="Cusick C."/>
            <person name="Shea T."/>
            <person name="Young S."/>
            <person name="Neafsey D."/>
            <person name="Nusbaum C."/>
            <person name="Birren B."/>
        </authorList>
    </citation>
    <scope>NUCLEOTIDE SEQUENCE [LARGE SCALE GENOMIC DNA]</scope>
    <source>
        <strain evidence="2">9E7_DIV0242</strain>
    </source>
</reference>
<dbReference type="EMBL" id="NGMM01000001">
    <property type="protein sequence ID" value="OTP18220.1"/>
    <property type="molecule type" value="Genomic_DNA"/>
</dbReference>
<proteinExistence type="predicted"/>
<dbReference type="RefSeq" id="WP_086347232.1">
    <property type="nucleotide sequence ID" value="NZ_CP147247.1"/>
</dbReference>
<dbReference type="SMART" id="SM00871">
    <property type="entry name" value="AraC_E_bind"/>
    <property type="match status" value="1"/>
</dbReference>
<protein>
    <recommendedName>
        <fullName evidence="1">AraC effector-binding domain-containing protein</fullName>
    </recommendedName>
</protein>
<name>A0A242KCE8_9ENTE</name>
<dbReference type="PANTHER" id="PTHR36444">
    <property type="entry name" value="TRANSCRIPTIONAL REGULATOR PROTEIN YOBU-RELATED"/>
    <property type="match status" value="1"/>
</dbReference>
<dbReference type="InterPro" id="IPR029441">
    <property type="entry name" value="Cass2"/>
</dbReference>
<keyword evidence="4" id="KW-1185">Reference proteome</keyword>
<dbReference type="Proteomes" id="UP000195141">
    <property type="component" value="Chromosome"/>
</dbReference>
<dbReference type="InterPro" id="IPR011256">
    <property type="entry name" value="Reg_factor_effector_dom_sf"/>
</dbReference>
<evidence type="ECO:0000313" key="2">
    <source>
        <dbReference type="EMBL" id="OTP18220.1"/>
    </source>
</evidence>
<evidence type="ECO:0000313" key="4">
    <source>
        <dbReference type="Proteomes" id="UP000195141"/>
    </source>
</evidence>
<organism evidence="2">
    <name type="scientific">Candidatus Enterococcus clewellii</name>
    <dbReference type="NCBI Taxonomy" id="1834193"/>
    <lineage>
        <taxon>Bacteria</taxon>
        <taxon>Bacillati</taxon>
        <taxon>Bacillota</taxon>
        <taxon>Bacilli</taxon>
        <taxon>Lactobacillales</taxon>
        <taxon>Enterococcaceae</taxon>
        <taxon>Enterococcus</taxon>
    </lineage>
</organism>
<dbReference type="InterPro" id="IPR053182">
    <property type="entry name" value="YobU-like_regulator"/>
</dbReference>
<reference evidence="3" key="2">
    <citation type="submission" date="2017-05" db="EMBL/GenBank/DDBJ databases">
        <authorList>
            <consortium name="The Broad Institute Genomics Platform"/>
            <consortium name="The Broad Institute Genomic Center for Infectious Diseases"/>
            <person name="Earl A."/>
            <person name="Manson A."/>
            <person name="Schwartman J."/>
            <person name="Gilmore M."/>
            <person name="Abouelleil A."/>
            <person name="Cao P."/>
            <person name="Chapman S."/>
            <person name="Cusick C."/>
            <person name="Shea T."/>
            <person name="Young S."/>
            <person name="Neafsey D."/>
            <person name="Nusbaum C."/>
            <person name="Birren B."/>
        </authorList>
    </citation>
    <scope>NUCLEOTIDE SEQUENCE</scope>
    <source>
        <strain evidence="3">9E7_DIV0242</strain>
    </source>
</reference>
<evidence type="ECO:0000313" key="3">
    <source>
        <dbReference type="EMBL" id="WYJ92491.1"/>
    </source>
</evidence>
<dbReference type="AlphaFoldDB" id="A0A242KCE8"/>
<feature type="domain" description="AraC effector-binding" evidence="1">
    <location>
        <begin position="1"/>
        <end position="155"/>
    </location>
</feature>
<dbReference type="Gene3D" id="3.20.80.10">
    <property type="entry name" value="Regulatory factor, effector binding domain"/>
    <property type="match status" value="1"/>
</dbReference>
<dbReference type="OrthoDB" id="9801123at2"/>
<sequence length="158" mass="18104">MDFCVESMDAFQLLGKAERQFINIVQANKFWDLCKQDGTLERLTRYSTSLDKEYIGIADSSSYDGKSYLYYIATPFDGNAIPDGFMTIHLPASLWIKFTCSSFVLDTANKDIWAYIYSEFFPASEYKPTEYQLEVYPCGDGSYSENKAEIWISVKTKA</sequence>
<dbReference type="EMBL" id="CP147247">
    <property type="protein sequence ID" value="WYJ92491.1"/>
    <property type="molecule type" value="Genomic_DNA"/>
</dbReference>
<dbReference type="SUPFAM" id="SSF55136">
    <property type="entry name" value="Probable bacterial effector-binding domain"/>
    <property type="match status" value="1"/>
</dbReference>
<evidence type="ECO:0000259" key="1">
    <source>
        <dbReference type="SMART" id="SM00871"/>
    </source>
</evidence>
<dbReference type="PANTHER" id="PTHR36444:SF3">
    <property type="entry name" value="TRANSCRIPTIONAL ACTIVATOR, PUTATIVE-RELATED"/>
    <property type="match status" value="1"/>
</dbReference>
<accession>A0A242KCE8</accession>
<dbReference type="Pfam" id="PF14526">
    <property type="entry name" value="Cass2"/>
    <property type="match status" value="1"/>
</dbReference>